<dbReference type="EMBL" id="MU865137">
    <property type="protein sequence ID" value="KAK4457090.1"/>
    <property type="molecule type" value="Genomic_DNA"/>
</dbReference>
<comment type="caution">
    <text evidence="2">The sequence shown here is derived from an EMBL/GenBank/DDBJ whole genome shotgun (WGS) entry which is preliminary data.</text>
</comment>
<reference evidence="2" key="2">
    <citation type="submission" date="2023-06" db="EMBL/GenBank/DDBJ databases">
        <authorList>
            <consortium name="Lawrence Berkeley National Laboratory"/>
            <person name="Mondo S.J."/>
            <person name="Hensen N."/>
            <person name="Bonometti L."/>
            <person name="Westerberg I."/>
            <person name="Brannstrom I.O."/>
            <person name="Guillou S."/>
            <person name="Cros-Aarteil S."/>
            <person name="Calhoun S."/>
            <person name="Haridas S."/>
            <person name="Kuo A."/>
            <person name="Pangilinan J."/>
            <person name="Riley R."/>
            <person name="Labutti K."/>
            <person name="Andreopoulos B."/>
            <person name="Lipzen A."/>
            <person name="Chen C."/>
            <person name="Yanf M."/>
            <person name="Daum C."/>
            <person name="Ng V."/>
            <person name="Clum A."/>
            <person name="Steindorff A."/>
            <person name="Ohm R."/>
            <person name="Martin F."/>
            <person name="Silar P."/>
            <person name="Natvig D."/>
            <person name="Lalanne C."/>
            <person name="Gautier V."/>
            <person name="Ament-Velasquez S.L."/>
            <person name="Kruys A."/>
            <person name="Hutchinson M.I."/>
            <person name="Powell A.J."/>
            <person name="Barry K."/>
            <person name="Miller A.N."/>
            <person name="Grigoriev I.V."/>
            <person name="Debuchy R."/>
            <person name="Gladieux P."/>
            <person name="Thoren M.H."/>
            <person name="Johannesson H."/>
        </authorList>
    </citation>
    <scope>NUCLEOTIDE SEQUENCE</scope>
    <source>
        <strain evidence="2">PSN324</strain>
    </source>
</reference>
<evidence type="ECO:0000313" key="3">
    <source>
        <dbReference type="Proteomes" id="UP001321749"/>
    </source>
</evidence>
<keyword evidence="1" id="KW-0472">Membrane</keyword>
<evidence type="ECO:0000256" key="1">
    <source>
        <dbReference type="SAM" id="Phobius"/>
    </source>
</evidence>
<proteinExistence type="predicted"/>
<sequence length="159" mass="17025">MIIFQDTTSIIEVLWDIALAFFVVRLAAIYALLTYTTVLLVSLLPISISTPSSSSGPHVPLAIKLIASSALWARYVIVRYEIPRAVWFRAAIGVVAALLGVVGEVVLRLFGLGGSCGMTMGIGEAVVGFGGVAGIMVLMGVLEKEERKWETIEEGEKSL</sequence>
<evidence type="ECO:0000313" key="2">
    <source>
        <dbReference type="EMBL" id="KAK4457090.1"/>
    </source>
</evidence>
<name>A0AAV9H961_9PEZI</name>
<feature type="transmembrane region" description="Helical" evidence="1">
    <location>
        <begin position="122"/>
        <end position="142"/>
    </location>
</feature>
<keyword evidence="3" id="KW-1185">Reference proteome</keyword>
<feature type="transmembrane region" description="Helical" evidence="1">
    <location>
        <begin position="61"/>
        <end position="78"/>
    </location>
</feature>
<keyword evidence="1" id="KW-0812">Transmembrane</keyword>
<feature type="transmembrane region" description="Helical" evidence="1">
    <location>
        <begin position="12"/>
        <end position="41"/>
    </location>
</feature>
<dbReference type="AlphaFoldDB" id="A0AAV9H961"/>
<keyword evidence="1" id="KW-1133">Transmembrane helix</keyword>
<organism evidence="2 3">
    <name type="scientific">Cladorrhinum samala</name>
    <dbReference type="NCBI Taxonomy" id="585594"/>
    <lineage>
        <taxon>Eukaryota</taxon>
        <taxon>Fungi</taxon>
        <taxon>Dikarya</taxon>
        <taxon>Ascomycota</taxon>
        <taxon>Pezizomycotina</taxon>
        <taxon>Sordariomycetes</taxon>
        <taxon>Sordariomycetidae</taxon>
        <taxon>Sordariales</taxon>
        <taxon>Podosporaceae</taxon>
        <taxon>Cladorrhinum</taxon>
    </lineage>
</organism>
<protein>
    <submittedName>
        <fullName evidence="2">Uncharacterized protein</fullName>
    </submittedName>
</protein>
<reference evidence="2" key="1">
    <citation type="journal article" date="2023" name="Mol. Phylogenet. Evol.">
        <title>Genome-scale phylogeny and comparative genomics of the fungal order Sordariales.</title>
        <authorList>
            <person name="Hensen N."/>
            <person name="Bonometti L."/>
            <person name="Westerberg I."/>
            <person name="Brannstrom I.O."/>
            <person name="Guillou S."/>
            <person name="Cros-Aarteil S."/>
            <person name="Calhoun S."/>
            <person name="Haridas S."/>
            <person name="Kuo A."/>
            <person name="Mondo S."/>
            <person name="Pangilinan J."/>
            <person name="Riley R."/>
            <person name="LaButti K."/>
            <person name="Andreopoulos B."/>
            <person name="Lipzen A."/>
            <person name="Chen C."/>
            <person name="Yan M."/>
            <person name="Daum C."/>
            <person name="Ng V."/>
            <person name="Clum A."/>
            <person name="Steindorff A."/>
            <person name="Ohm R.A."/>
            <person name="Martin F."/>
            <person name="Silar P."/>
            <person name="Natvig D.O."/>
            <person name="Lalanne C."/>
            <person name="Gautier V."/>
            <person name="Ament-Velasquez S.L."/>
            <person name="Kruys A."/>
            <person name="Hutchinson M.I."/>
            <person name="Powell A.J."/>
            <person name="Barry K."/>
            <person name="Miller A.N."/>
            <person name="Grigoriev I.V."/>
            <person name="Debuchy R."/>
            <person name="Gladieux P."/>
            <person name="Hiltunen Thoren M."/>
            <person name="Johannesson H."/>
        </authorList>
    </citation>
    <scope>NUCLEOTIDE SEQUENCE</scope>
    <source>
        <strain evidence="2">PSN324</strain>
    </source>
</reference>
<accession>A0AAV9H961</accession>
<dbReference type="Proteomes" id="UP001321749">
    <property type="component" value="Unassembled WGS sequence"/>
</dbReference>
<gene>
    <name evidence="2" type="ORF">QBC42DRAFT_279896</name>
</gene>
<feature type="transmembrane region" description="Helical" evidence="1">
    <location>
        <begin position="90"/>
        <end position="110"/>
    </location>
</feature>